<evidence type="ECO:0000313" key="9">
    <source>
        <dbReference type="RefSeq" id="XP_030987854.1"/>
    </source>
</evidence>
<comment type="similarity">
    <text evidence="5">Belongs to the U2 small nuclear ribonucleoprotein A family.</text>
</comment>
<dbReference type="GeneID" id="41956751"/>
<protein>
    <recommendedName>
        <fullName evidence="6">U2 small nuclear ribonucleoprotein A'</fullName>
    </recommendedName>
</protein>
<keyword evidence="4" id="KW-0539">Nucleus</keyword>
<evidence type="ECO:0000256" key="3">
    <source>
        <dbReference type="ARBA" id="ARBA00022737"/>
    </source>
</evidence>
<dbReference type="InterPro" id="IPR044640">
    <property type="entry name" value="RU2A"/>
</dbReference>
<keyword evidence="7" id="KW-0175">Coiled coil</keyword>
<dbReference type="KEGG" id="pgri:PgNI_01767"/>
<evidence type="ECO:0000256" key="1">
    <source>
        <dbReference type="ARBA" id="ARBA00004123"/>
    </source>
</evidence>
<dbReference type="AlphaFoldDB" id="A0A6P8BLE9"/>
<dbReference type="RefSeq" id="XP_030987854.1">
    <property type="nucleotide sequence ID" value="XM_031121839.1"/>
</dbReference>
<comment type="subcellular location">
    <subcellularLocation>
        <location evidence="1">Nucleus</location>
    </subcellularLocation>
</comment>
<feature type="coiled-coil region" evidence="7">
    <location>
        <begin position="227"/>
        <end position="254"/>
    </location>
</feature>
<dbReference type="PROSITE" id="PS51450">
    <property type="entry name" value="LRR"/>
    <property type="match status" value="1"/>
</dbReference>
<dbReference type="FunFam" id="3.80.10.10:FF:000026">
    <property type="entry name" value="U2 small nuclear ribonucleoprotein A"/>
    <property type="match status" value="1"/>
</dbReference>
<dbReference type="GO" id="GO:0005686">
    <property type="term" value="C:U2 snRNP"/>
    <property type="evidence" value="ECO:0007669"/>
    <property type="project" value="TreeGrafter"/>
</dbReference>
<dbReference type="GO" id="GO:0000398">
    <property type="term" value="P:mRNA splicing, via spliceosome"/>
    <property type="evidence" value="ECO:0007669"/>
    <property type="project" value="InterPro"/>
</dbReference>
<evidence type="ECO:0000256" key="4">
    <source>
        <dbReference type="ARBA" id="ARBA00023242"/>
    </source>
</evidence>
<dbReference type="Gene3D" id="3.80.10.10">
    <property type="entry name" value="Ribonuclease Inhibitor"/>
    <property type="match status" value="1"/>
</dbReference>
<dbReference type="PANTHER" id="PTHR10552">
    <property type="entry name" value="U2 SMALL NUCLEAR RIBONUCLEOPROTEIN A"/>
    <property type="match status" value="1"/>
</dbReference>
<proteinExistence type="inferred from homology"/>
<keyword evidence="3" id="KW-0677">Repeat</keyword>
<dbReference type="Pfam" id="PF14580">
    <property type="entry name" value="LRR_9"/>
    <property type="match status" value="1"/>
</dbReference>
<dbReference type="SUPFAM" id="SSF52058">
    <property type="entry name" value="L domain-like"/>
    <property type="match status" value="1"/>
</dbReference>
<evidence type="ECO:0000256" key="5">
    <source>
        <dbReference type="ARBA" id="ARBA00024196"/>
    </source>
</evidence>
<dbReference type="Proteomes" id="UP000515153">
    <property type="component" value="Unplaced"/>
</dbReference>
<evidence type="ECO:0000256" key="7">
    <source>
        <dbReference type="SAM" id="Coils"/>
    </source>
</evidence>
<keyword evidence="2" id="KW-0433">Leucine-rich repeat</keyword>
<evidence type="ECO:0000313" key="8">
    <source>
        <dbReference type="Proteomes" id="UP000515153"/>
    </source>
</evidence>
<gene>
    <name evidence="9" type="ORF">PgNI_01767</name>
</gene>
<keyword evidence="8" id="KW-1185">Reference proteome</keyword>
<evidence type="ECO:0000256" key="2">
    <source>
        <dbReference type="ARBA" id="ARBA00022614"/>
    </source>
</evidence>
<name>A0A6P8BLE9_PYRGI</name>
<reference evidence="9" key="2">
    <citation type="submission" date="2019-10" db="EMBL/GenBank/DDBJ databases">
        <authorList>
            <consortium name="NCBI Genome Project"/>
        </authorList>
    </citation>
    <scope>NUCLEOTIDE SEQUENCE</scope>
    <source>
        <strain evidence="9">NI907</strain>
    </source>
</reference>
<organism evidence="8 9">
    <name type="scientific">Pyricularia grisea</name>
    <name type="common">Crabgrass-specific blast fungus</name>
    <name type="synonym">Magnaporthe grisea</name>
    <dbReference type="NCBI Taxonomy" id="148305"/>
    <lineage>
        <taxon>Eukaryota</taxon>
        <taxon>Fungi</taxon>
        <taxon>Dikarya</taxon>
        <taxon>Ascomycota</taxon>
        <taxon>Pezizomycotina</taxon>
        <taxon>Sordariomycetes</taxon>
        <taxon>Sordariomycetidae</taxon>
        <taxon>Magnaporthales</taxon>
        <taxon>Pyriculariaceae</taxon>
        <taxon>Pyricularia</taxon>
    </lineage>
</organism>
<accession>A0A6P8BLE9</accession>
<dbReference type="InterPro" id="IPR001611">
    <property type="entry name" value="Leu-rich_rpt"/>
</dbReference>
<sequence>MRLNADLINHSLSYLNPLKERELDLRGHRIPAIENLGVAGPQDAIDFTDNDILTLGNFPLSPRIRTLLLARNRIVSIQPTLANAIPNLTNLQLTSNNLSELADLDPLKGFKKLTHLVLMDNPVAKKENYRYWVLWRCPSVRFLDFQKVKQAEREHAKEIFGTEAEPTELALKVGSDIAPGSCMTFMPTSRGLTSSSLKIIGTKSNSLDKAAKTANAASTAGSKLSRIKLTDEERQRLQERIKNAKSLDEILRLEKELNEGRLPAGIHASDMMEE</sequence>
<reference evidence="9" key="1">
    <citation type="journal article" date="2019" name="Mol. Biol. Evol.">
        <title>Blast fungal genomes show frequent chromosomal changes, gene gains and losses, and effector gene turnover.</title>
        <authorList>
            <person name="Gomez Luciano L.B."/>
            <person name="Jason Tsai I."/>
            <person name="Chuma I."/>
            <person name="Tosa Y."/>
            <person name="Chen Y.H."/>
            <person name="Li J.Y."/>
            <person name="Li M.Y."/>
            <person name="Jade Lu M.Y."/>
            <person name="Nakayashiki H."/>
            <person name="Li W.H."/>
        </authorList>
    </citation>
    <scope>NUCLEOTIDE SEQUENCE</scope>
    <source>
        <strain evidence="9">NI907</strain>
    </source>
</reference>
<dbReference type="InterPro" id="IPR032675">
    <property type="entry name" value="LRR_dom_sf"/>
</dbReference>
<dbReference type="GO" id="GO:0030620">
    <property type="term" value="F:U2 snRNA binding"/>
    <property type="evidence" value="ECO:0007669"/>
    <property type="project" value="InterPro"/>
</dbReference>
<dbReference type="PANTHER" id="PTHR10552:SF6">
    <property type="entry name" value="U2 SMALL NUCLEAR RIBONUCLEOPROTEIN A"/>
    <property type="match status" value="1"/>
</dbReference>
<reference evidence="9" key="3">
    <citation type="submission" date="2025-08" db="UniProtKB">
        <authorList>
            <consortium name="RefSeq"/>
        </authorList>
    </citation>
    <scope>IDENTIFICATION</scope>
    <source>
        <strain evidence="9">NI907</strain>
    </source>
</reference>
<evidence type="ECO:0000256" key="6">
    <source>
        <dbReference type="ARBA" id="ARBA00024238"/>
    </source>
</evidence>